<dbReference type="STRING" id="10195.A0A3M7S9R8"/>
<gene>
    <name evidence="1" type="ORF">BpHYR1_015127</name>
</gene>
<name>A0A3M7S9R8_BRAPC</name>
<dbReference type="OrthoDB" id="10025891at2759"/>
<dbReference type="InterPro" id="IPR036397">
    <property type="entry name" value="RNaseH_sf"/>
</dbReference>
<proteinExistence type="predicted"/>
<organism evidence="1 2">
    <name type="scientific">Brachionus plicatilis</name>
    <name type="common">Marine rotifer</name>
    <name type="synonym">Brachionus muelleri</name>
    <dbReference type="NCBI Taxonomy" id="10195"/>
    <lineage>
        <taxon>Eukaryota</taxon>
        <taxon>Metazoa</taxon>
        <taxon>Spiralia</taxon>
        <taxon>Gnathifera</taxon>
        <taxon>Rotifera</taxon>
        <taxon>Eurotatoria</taxon>
        <taxon>Monogononta</taxon>
        <taxon>Pseudotrocha</taxon>
        <taxon>Ploima</taxon>
        <taxon>Brachionidae</taxon>
        <taxon>Brachionus</taxon>
    </lineage>
</organism>
<protein>
    <submittedName>
        <fullName evidence="1">Glucosylceramidase 4</fullName>
    </submittedName>
</protein>
<comment type="caution">
    <text evidence="1">The sequence shown here is derived from an EMBL/GenBank/DDBJ whole genome shotgun (WGS) entry which is preliminary data.</text>
</comment>
<keyword evidence="2" id="KW-1185">Reference proteome</keyword>
<reference evidence="1 2" key="1">
    <citation type="journal article" date="2018" name="Sci. Rep.">
        <title>Genomic signatures of local adaptation to the degree of environmental predictability in rotifers.</title>
        <authorList>
            <person name="Franch-Gras L."/>
            <person name="Hahn C."/>
            <person name="Garcia-Roger E.M."/>
            <person name="Carmona M.J."/>
            <person name="Serra M."/>
            <person name="Gomez A."/>
        </authorList>
    </citation>
    <scope>NUCLEOTIDE SEQUENCE [LARGE SCALE GENOMIC DNA]</scope>
    <source>
        <strain evidence="1">HYR1</strain>
    </source>
</reference>
<accession>A0A3M7S9R8</accession>
<evidence type="ECO:0000313" key="2">
    <source>
        <dbReference type="Proteomes" id="UP000276133"/>
    </source>
</evidence>
<dbReference type="Proteomes" id="UP000276133">
    <property type="component" value="Unassembled WGS sequence"/>
</dbReference>
<sequence length="154" mass="17936">MNPFHSQSCNIAATRLVISERGISAQIIRKSGLAVNQTVYLDFIKRGVILFIKKHHSDGNFKFWPDLASFHYANTVVNYLIDQNIRFVQKCENPANVPQGKVYEKGWRAKNLDELRNKIRLCTRNMDQNLVQDFLAFTSKRLKNIRRNGLIEKR</sequence>
<dbReference type="EMBL" id="REGN01001784">
    <property type="protein sequence ID" value="RNA32563.1"/>
    <property type="molecule type" value="Genomic_DNA"/>
</dbReference>
<dbReference type="GO" id="GO:0003676">
    <property type="term" value="F:nucleic acid binding"/>
    <property type="evidence" value="ECO:0007669"/>
    <property type="project" value="InterPro"/>
</dbReference>
<evidence type="ECO:0000313" key="1">
    <source>
        <dbReference type="EMBL" id="RNA32563.1"/>
    </source>
</evidence>
<dbReference type="AlphaFoldDB" id="A0A3M7S9R8"/>
<dbReference type="Gene3D" id="3.30.420.10">
    <property type="entry name" value="Ribonuclease H-like superfamily/Ribonuclease H"/>
    <property type="match status" value="1"/>
</dbReference>